<dbReference type="GO" id="GO:0015031">
    <property type="term" value="P:protein transport"/>
    <property type="evidence" value="ECO:0007669"/>
    <property type="project" value="InterPro"/>
</dbReference>
<evidence type="ECO:0000256" key="3">
    <source>
        <dbReference type="ARBA" id="ARBA00013194"/>
    </source>
</evidence>
<sequence>MELPAVCSRSFGGDGHAGLPSDHIVVSAKVICAAVPAMGHNQVVPLMHHVHFLLPSKLFGRKCVPLWTGCGLGRLPERARTGRCYAVSLGIGDAEVSTSEFKDFSVTTSGVNGSNELKISVNVLGAKTQEIFGKVFSRMVEDAQPIPGFRRVKGGKTPNIPRDILIEILGYSKVYKQVIKKIINSTISEYVKKDGLTVLKDLQIEQSFEDLEAIFEPGEPFTFSAIVQRRDPK</sequence>
<dbReference type="InterPro" id="IPR005215">
    <property type="entry name" value="Trig_fac"/>
</dbReference>
<accession>A0A1S3X2A0</accession>
<dbReference type="InterPro" id="IPR008881">
    <property type="entry name" value="Trigger_fac_ribosome-bd_bac"/>
</dbReference>
<keyword evidence="4" id="KW-0697">Rotamase</keyword>
<dbReference type="PANTHER" id="PTHR30560:SF5">
    <property type="entry name" value="OS09G0515400 PROTEIN"/>
    <property type="match status" value="1"/>
</dbReference>
<evidence type="ECO:0000256" key="7">
    <source>
        <dbReference type="ARBA" id="ARBA00024849"/>
    </source>
</evidence>
<dbReference type="Gene3D" id="3.30.70.1050">
    <property type="entry name" value="Trigger factor ribosome-binding domain"/>
    <property type="match status" value="1"/>
</dbReference>
<evidence type="ECO:0000256" key="2">
    <source>
        <dbReference type="ARBA" id="ARBA00005464"/>
    </source>
</evidence>
<comment type="function">
    <text evidence="7">Involved in protein export. Acts as a chaperone by maintaining the newly synthesized protein in an open conformation. Functions as a peptidyl-prolyl cis-trans isomerase.</text>
</comment>
<reference evidence="9" key="1">
    <citation type="submission" date="2025-08" db="UniProtKB">
        <authorList>
            <consortium name="RefSeq"/>
        </authorList>
    </citation>
    <scope>IDENTIFICATION</scope>
</reference>
<dbReference type="EC" id="5.2.1.8" evidence="3"/>
<gene>
    <name evidence="9" type="primary">LOC107760565</name>
</gene>
<dbReference type="GO" id="GO:0043335">
    <property type="term" value="P:protein unfolding"/>
    <property type="evidence" value="ECO:0000318"/>
    <property type="project" value="GO_Central"/>
</dbReference>
<dbReference type="Pfam" id="PF05697">
    <property type="entry name" value="Trigger_N"/>
    <property type="match status" value="1"/>
</dbReference>
<evidence type="ECO:0000256" key="5">
    <source>
        <dbReference type="ARBA" id="ARBA00023186"/>
    </source>
</evidence>
<proteinExistence type="inferred from homology"/>
<evidence type="ECO:0000313" key="9">
    <source>
        <dbReference type="RefSeq" id="XP_016434120.1"/>
    </source>
</evidence>
<dbReference type="OrthoDB" id="1881930at2759"/>
<dbReference type="GO" id="GO:0003755">
    <property type="term" value="F:peptidyl-prolyl cis-trans isomerase activity"/>
    <property type="evidence" value="ECO:0000318"/>
    <property type="project" value="GO_Central"/>
</dbReference>
<name>A0A1S3X2A0_TOBAC</name>
<dbReference type="AlphaFoldDB" id="A0A1S3X2A0"/>
<dbReference type="STRING" id="4097.A0A1S3X2A0"/>
<dbReference type="GO" id="GO:0051083">
    <property type="term" value="P:'de novo' cotranslational protein folding"/>
    <property type="evidence" value="ECO:0000318"/>
    <property type="project" value="GO_Central"/>
</dbReference>
<evidence type="ECO:0000259" key="8">
    <source>
        <dbReference type="Pfam" id="PF05697"/>
    </source>
</evidence>
<dbReference type="InterPro" id="IPR036611">
    <property type="entry name" value="Trigger_fac_ribosome-bd_sf"/>
</dbReference>
<protein>
    <recommendedName>
        <fullName evidence="3">peptidylprolyl isomerase</fullName>
        <ecNumber evidence="3">5.2.1.8</ecNumber>
    </recommendedName>
</protein>
<dbReference type="FunFam" id="3.30.70.1050:FF:000004">
    <property type="entry name" value="Trigger factor"/>
    <property type="match status" value="1"/>
</dbReference>
<organism evidence="9">
    <name type="scientific">Nicotiana tabacum</name>
    <name type="common">Common tobacco</name>
    <dbReference type="NCBI Taxonomy" id="4097"/>
    <lineage>
        <taxon>Eukaryota</taxon>
        <taxon>Viridiplantae</taxon>
        <taxon>Streptophyta</taxon>
        <taxon>Embryophyta</taxon>
        <taxon>Tracheophyta</taxon>
        <taxon>Spermatophyta</taxon>
        <taxon>Magnoliopsida</taxon>
        <taxon>eudicotyledons</taxon>
        <taxon>Gunneridae</taxon>
        <taxon>Pentapetalae</taxon>
        <taxon>asterids</taxon>
        <taxon>lamiids</taxon>
        <taxon>Solanales</taxon>
        <taxon>Solanaceae</taxon>
        <taxon>Nicotianoideae</taxon>
        <taxon>Nicotianeae</taxon>
        <taxon>Nicotiana</taxon>
    </lineage>
</organism>
<dbReference type="KEGG" id="nta:107760565"/>
<comment type="catalytic activity">
    <reaction evidence="1">
        <text>[protein]-peptidylproline (omega=180) = [protein]-peptidylproline (omega=0)</text>
        <dbReference type="Rhea" id="RHEA:16237"/>
        <dbReference type="Rhea" id="RHEA-COMP:10747"/>
        <dbReference type="Rhea" id="RHEA-COMP:10748"/>
        <dbReference type="ChEBI" id="CHEBI:83833"/>
        <dbReference type="ChEBI" id="CHEBI:83834"/>
        <dbReference type="EC" id="5.2.1.8"/>
    </reaction>
</comment>
<dbReference type="SUPFAM" id="SSF102735">
    <property type="entry name" value="Trigger factor ribosome-binding domain"/>
    <property type="match status" value="1"/>
</dbReference>
<dbReference type="GO" id="GO:0043022">
    <property type="term" value="F:ribosome binding"/>
    <property type="evidence" value="ECO:0000318"/>
    <property type="project" value="GO_Central"/>
</dbReference>
<keyword evidence="5" id="KW-0143">Chaperone</keyword>
<dbReference type="PaxDb" id="4097-A0A1S3X2A0"/>
<dbReference type="PANTHER" id="PTHR30560">
    <property type="entry name" value="TRIGGER FACTOR CHAPERONE AND PEPTIDYL-PROLYL CIS/TRANS ISOMERASE"/>
    <property type="match status" value="1"/>
</dbReference>
<evidence type="ECO:0000256" key="6">
    <source>
        <dbReference type="ARBA" id="ARBA00023235"/>
    </source>
</evidence>
<comment type="similarity">
    <text evidence="2">Belongs to the FKBP-type PPIase family. Tig subfamily.</text>
</comment>
<evidence type="ECO:0000256" key="4">
    <source>
        <dbReference type="ARBA" id="ARBA00023110"/>
    </source>
</evidence>
<evidence type="ECO:0000256" key="1">
    <source>
        <dbReference type="ARBA" id="ARBA00000971"/>
    </source>
</evidence>
<dbReference type="GO" id="GO:0044183">
    <property type="term" value="F:protein folding chaperone"/>
    <property type="evidence" value="ECO:0000318"/>
    <property type="project" value="GO_Central"/>
</dbReference>
<feature type="domain" description="Trigger factor ribosome-binding bacterial" evidence="8">
    <location>
        <begin position="113"/>
        <end position="228"/>
    </location>
</feature>
<keyword evidence="6" id="KW-0413">Isomerase</keyword>
<dbReference type="RefSeq" id="XP_016434120.1">
    <property type="nucleotide sequence ID" value="XM_016578634.1"/>
</dbReference>